<evidence type="ECO:0000256" key="2">
    <source>
        <dbReference type="ARBA" id="ARBA00004496"/>
    </source>
</evidence>
<dbReference type="PANTHER" id="PTHR46417:SF1">
    <property type="entry name" value="TRNA (GUANINE-N(1)-)-METHYLTRANSFERASE"/>
    <property type="match status" value="1"/>
</dbReference>
<comment type="catalytic activity">
    <reaction evidence="14 15 17">
        <text>guanosine(37) in tRNA + S-adenosyl-L-methionine = N(1)-methylguanosine(37) in tRNA + S-adenosyl-L-homocysteine + H(+)</text>
        <dbReference type="Rhea" id="RHEA:36899"/>
        <dbReference type="Rhea" id="RHEA-COMP:10145"/>
        <dbReference type="Rhea" id="RHEA-COMP:10147"/>
        <dbReference type="ChEBI" id="CHEBI:15378"/>
        <dbReference type="ChEBI" id="CHEBI:57856"/>
        <dbReference type="ChEBI" id="CHEBI:59789"/>
        <dbReference type="ChEBI" id="CHEBI:73542"/>
        <dbReference type="ChEBI" id="CHEBI:74269"/>
        <dbReference type="EC" id="2.1.1.228"/>
    </reaction>
</comment>
<dbReference type="FunFam" id="3.40.1280.10:FF:000001">
    <property type="entry name" value="tRNA (guanine-N(1)-)-methyltransferase"/>
    <property type="match status" value="1"/>
</dbReference>
<dbReference type="Proteomes" id="UP000230564">
    <property type="component" value="Unassembled WGS sequence"/>
</dbReference>
<keyword evidence="7 15" id="KW-0963">Cytoplasm</keyword>
<accession>A0A2H0NCC6</accession>
<dbReference type="InterPro" id="IPR016009">
    <property type="entry name" value="tRNA_MeTrfase_TRMD/TRM10"/>
</dbReference>
<evidence type="ECO:0000313" key="19">
    <source>
        <dbReference type="EMBL" id="PIR06543.1"/>
    </source>
</evidence>
<comment type="caution">
    <text evidence="19">The sequence shown here is derived from an EMBL/GenBank/DDBJ whole genome shotgun (WGS) entry which is preliminary data.</text>
</comment>
<dbReference type="InterPro" id="IPR002649">
    <property type="entry name" value="tRNA_m1G_MeTrfase_TrmD"/>
</dbReference>
<evidence type="ECO:0000256" key="15">
    <source>
        <dbReference type="HAMAP-Rule" id="MF_00605"/>
    </source>
</evidence>
<name>A0A2H0NCC6_9BACT</name>
<evidence type="ECO:0000256" key="6">
    <source>
        <dbReference type="ARBA" id="ARBA00014679"/>
    </source>
</evidence>
<evidence type="ECO:0000256" key="3">
    <source>
        <dbReference type="ARBA" id="ARBA00007630"/>
    </source>
</evidence>
<evidence type="ECO:0000256" key="7">
    <source>
        <dbReference type="ARBA" id="ARBA00022490"/>
    </source>
</evidence>
<dbReference type="Gene3D" id="1.10.1270.20">
    <property type="entry name" value="tRNA(m1g37)methyltransferase, domain 2"/>
    <property type="match status" value="1"/>
</dbReference>
<proteinExistence type="inferred from homology"/>
<feature type="binding site" evidence="15 16">
    <location>
        <begin position="132"/>
        <end position="137"/>
    </location>
    <ligand>
        <name>S-adenosyl-L-methionine</name>
        <dbReference type="ChEBI" id="CHEBI:59789"/>
    </ligand>
</feature>
<reference evidence="19 20" key="1">
    <citation type="submission" date="2017-09" db="EMBL/GenBank/DDBJ databases">
        <title>Depth-based differentiation of microbial function through sediment-hosted aquifers and enrichment of novel symbionts in the deep terrestrial subsurface.</title>
        <authorList>
            <person name="Probst A.J."/>
            <person name="Ladd B."/>
            <person name="Jarett J.K."/>
            <person name="Geller-Mcgrath D.E."/>
            <person name="Sieber C.M."/>
            <person name="Emerson J.B."/>
            <person name="Anantharaman K."/>
            <person name="Thomas B.C."/>
            <person name="Malmstrom R."/>
            <person name="Stieglmeier M."/>
            <person name="Klingl A."/>
            <person name="Woyke T."/>
            <person name="Ryan C.M."/>
            <person name="Banfield J.F."/>
        </authorList>
    </citation>
    <scope>NUCLEOTIDE SEQUENCE [LARGE SCALE GENOMIC DNA]</scope>
    <source>
        <strain evidence="19">CG11_big_fil_rev_8_21_14_0_20_36_20</strain>
    </source>
</reference>
<dbReference type="PANTHER" id="PTHR46417">
    <property type="entry name" value="TRNA (GUANINE-N(1)-)-METHYLTRANSFERASE"/>
    <property type="match status" value="1"/>
</dbReference>
<evidence type="ECO:0000256" key="8">
    <source>
        <dbReference type="ARBA" id="ARBA00022603"/>
    </source>
</evidence>
<dbReference type="InterPro" id="IPR023148">
    <property type="entry name" value="tRNA_m1G_MeTrfase_C_sf"/>
</dbReference>
<dbReference type="SUPFAM" id="SSF75217">
    <property type="entry name" value="alpha/beta knot"/>
    <property type="match status" value="1"/>
</dbReference>
<evidence type="ECO:0000256" key="16">
    <source>
        <dbReference type="PIRSR" id="PIRSR000386-1"/>
    </source>
</evidence>
<dbReference type="InterPro" id="IPR029026">
    <property type="entry name" value="tRNA_m1G_MTases_N"/>
</dbReference>
<dbReference type="GO" id="GO:0002939">
    <property type="term" value="P:tRNA N1-guanine methylation"/>
    <property type="evidence" value="ECO:0007669"/>
    <property type="project" value="TreeGrafter"/>
</dbReference>
<dbReference type="NCBIfam" id="TIGR00088">
    <property type="entry name" value="trmD"/>
    <property type="match status" value="1"/>
</dbReference>
<evidence type="ECO:0000256" key="5">
    <source>
        <dbReference type="ARBA" id="ARBA00012807"/>
    </source>
</evidence>
<sequence length="222" mass="25179">MKFDILTIFPNSLDSYFNSSILAKAQKKKLITIKTHDIRDQATDKRKTVDDTPYGGGPGMVIQIEPVYKTLKKIYKTKSKNTQVILLSPQGKILDQNKIKQLAKYKRLILIAGHYESIDARIDKFVDQKISLGNFVLTGGELAAACVVDSVARLAPGVVGKTESVQEESFSEYNKQTKEFNIEYPQYTRPEEFRGLKVPKVLLSGNHGEIKKWRSKQTKQRK</sequence>
<feature type="binding site" evidence="15 16">
    <location>
        <position position="113"/>
    </location>
    <ligand>
        <name>S-adenosyl-L-methionine</name>
        <dbReference type="ChEBI" id="CHEBI:59789"/>
    </ligand>
</feature>
<comment type="similarity">
    <text evidence="3 15 17">Belongs to the RNA methyltransferase TrmD family.</text>
</comment>
<evidence type="ECO:0000313" key="20">
    <source>
        <dbReference type="Proteomes" id="UP000230564"/>
    </source>
</evidence>
<dbReference type="HAMAP" id="MF_00605">
    <property type="entry name" value="TrmD"/>
    <property type="match status" value="1"/>
</dbReference>
<dbReference type="NCBIfam" id="NF000648">
    <property type="entry name" value="PRK00026.1"/>
    <property type="match status" value="1"/>
</dbReference>
<keyword evidence="9 15" id="KW-0808">Transferase</keyword>
<keyword evidence="10 15" id="KW-0949">S-adenosyl-L-methionine</keyword>
<evidence type="ECO:0000259" key="18">
    <source>
        <dbReference type="Pfam" id="PF01746"/>
    </source>
</evidence>
<keyword evidence="11 15" id="KW-0819">tRNA processing</keyword>
<evidence type="ECO:0000256" key="17">
    <source>
        <dbReference type="RuleBase" id="RU003464"/>
    </source>
</evidence>
<evidence type="ECO:0000256" key="4">
    <source>
        <dbReference type="ARBA" id="ARBA00011738"/>
    </source>
</evidence>
<dbReference type="Pfam" id="PF01746">
    <property type="entry name" value="tRNA_m1G_MT"/>
    <property type="match status" value="1"/>
</dbReference>
<gene>
    <name evidence="15" type="primary">trmD</name>
    <name evidence="19" type="ORF">COV55_03385</name>
</gene>
<dbReference type="GO" id="GO:0052906">
    <property type="term" value="F:tRNA (guanine(37)-N1)-methyltransferase activity"/>
    <property type="evidence" value="ECO:0007669"/>
    <property type="project" value="UniProtKB-UniRule"/>
</dbReference>
<dbReference type="CDD" id="cd18080">
    <property type="entry name" value="TrmD-like"/>
    <property type="match status" value="1"/>
</dbReference>
<evidence type="ECO:0000256" key="11">
    <source>
        <dbReference type="ARBA" id="ARBA00022694"/>
    </source>
</evidence>
<evidence type="ECO:0000256" key="14">
    <source>
        <dbReference type="ARBA" id="ARBA00047783"/>
    </source>
</evidence>
<protein>
    <recommendedName>
        <fullName evidence="6 15">tRNA (guanine-N(1)-)-methyltransferase</fullName>
        <ecNumber evidence="5 15">2.1.1.228</ecNumber>
    </recommendedName>
    <alternativeName>
        <fullName evidence="12 15">M1G-methyltransferase</fullName>
    </alternativeName>
    <alternativeName>
        <fullName evidence="13 15">tRNA [GM37] methyltransferase</fullName>
    </alternativeName>
</protein>
<dbReference type="AlphaFoldDB" id="A0A2H0NCC6"/>
<evidence type="ECO:0000256" key="9">
    <source>
        <dbReference type="ARBA" id="ARBA00022679"/>
    </source>
</evidence>
<comment type="subcellular location">
    <subcellularLocation>
        <location evidence="2 15 17">Cytoplasm</location>
    </subcellularLocation>
</comment>
<evidence type="ECO:0000256" key="10">
    <source>
        <dbReference type="ARBA" id="ARBA00022691"/>
    </source>
</evidence>
<organism evidence="19 20">
    <name type="scientific">Candidatus Komeilibacteria bacterium CG11_big_fil_rev_8_21_14_0_20_36_20</name>
    <dbReference type="NCBI Taxonomy" id="1974477"/>
    <lineage>
        <taxon>Bacteria</taxon>
        <taxon>Candidatus Komeiliibacteriota</taxon>
    </lineage>
</organism>
<comment type="function">
    <text evidence="1 15 17">Specifically methylates guanosine-37 in various tRNAs.</text>
</comment>
<dbReference type="PIRSF" id="PIRSF000386">
    <property type="entry name" value="tRNA_mtase"/>
    <property type="match status" value="1"/>
</dbReference>
<evidence type="ECO:0000256" key="12">
    <source>
        <dbReference type="ARBA" id="ARBA00029736"/>
    </source>
</evidence>
<dbReference type="Gene3D" id="3.40.1280.10">
    <property type="match status" value="1"/>
</dbReference>
<dbReference type="EC" id="2.1.1.228" evidence="5 15"/>
<evidence type="ECO:0000256" key="1">
    <source>
        <dbReference type="ARBA" id="ARBA00002634"/>
    </source>
</evidence>
<dbReference type="InterPro" id="IPR029028">
    <property type="entry name" value="Alpha/beta_knot_MTases"/>
</dbReference>
<dbReference type="EMBL" id="PCWQ01000012">
    <property type="protein sequence ID" value="PIR06543.1"/>
    <property type="molecule type" value="Genomic_DNA"/>
</dbReference>
<dbReference type="GO" id="GO:0005829">
    <property type="term" value="C:cytosol"/>
    <property type="evidence" value="ECO:0007669"/>
    <property type="project" value="TreeGrafter"/>
</dbReference>
<feature type="domain" description="tRNA methyltransferase TRMD/TRM10-type" evidence="18">
    <location>
        <begin position="1"/>
        <end position="221"/>
    </location>
</feature>
<evidence type="ECO:0000256" key="13">
    <source>
        <dbReference type="ARBA" id="ARBA00033392"/>
    </source>
</evidence>
<comment type="subunit">
    <text evidence="4 15 17">Homodimer.</text>
</comment>
<keyword evidence="8 15" id="KW-0489">Methyltransferase</keyword>